<evidence type="ECO:0000313" key="2">
    <source>
        <dbReference type="Proteomes" id="UP000053051"/>
    </source>
</evidence>
<name>M1X137_9NOST</name>
<comment type="caution">
    <text evidence="1">The sequence shown here is derived from an EMBL/GenBank/DDBJ whole genome shotgun (WGS) entry which is preliminary data.</text>
</comment>
<dbReference type="Proteomes" id="UP000053051">
    <property type="component" value="Unassembled WGS sequence"/>
</dbReference>
<reference evidence="2" key="2">
    <citation type="submission" date="2016-01" db="EMBL/GenBank/DDBJ databases">
        <title>Diatom-associated endosymboitic cyanobacterium lacks core nitrogen metabolism enzymes.</title>
        <authorList>
            <person name="Hilton J.A."/>
            <person name="Foster R.A."/>
            <person name="Tripp H.J."/>
            <person name="Carter B.J."/>
            <person name="Zehr J.P."/>
            <person name="Villareal T.A."/>
        </authorList>
    </citation>
    <scope>NUCLEOTIDE SEQUENCE [LARGE SCALE GENOMIC DNA]</scope>
    <source>
        <strain evidence="2">HH01</strain>
    </source>
</reference>
<dbReference type="AlphaFoldDB" id="M1X137"/>
<accession>M1X137</accession>
<sequence>MSDIKDTLGAILQYQIFDRELINETNLHGSFTVHVKKCNHTIPDFP</sequence>
<keyword evidence="2" id="KW-1185">Reference proteome</keyword>
<evidence type="ECO:0000313" key="1">
    <source>
        <dbReference type="EMBL" id="CCH67888.1"/>
    </source>
</evidence>
<organism evidence="1 2">
    <name type="scientific">Richelia intracellularis HH01</name>
    <dbReference type="NCBI Taxonomy" id="1165094"/>
    <lineage>
        <taxon>Bacteria</taxon>
        <taxon>Bacillati</taxon>
        <taxon>Cyanobacteriota</taxon>
        <taxon>Cyanophyceae</taxon>
        <taxon>Nostocales</taxon>
        <taxon>Nostocaceae</taxon>
        <taxon>Richelia</taxon>
    </lineage>
</organism>
<proteinExistence type="predicted"/>
<protein>
    <submittedName>
        <fullName evidence="1">Uncharacterized protein</fullName>
    </submittedName>
</protein>
<gene>
    <name evidence="1" type="ORF">RINTHH_17330</name>
</gene>
<reference evidence="1 2" key="1">
    <citation type="submission" date="2012-05" db="EMBL/GenBank/DDBJ databases">
        <authorList>
            <person name="Hilton J."/>
        </authorList>
    </citation>
    <scope>NUCLEOTIDE SEQUENCE [LARGE SCALE GENOMIC DNA]</scope>
    <source>
        <strain evidence="1 2">HH01</strain>
    </source>
</reference>
<dbReference type="EMBL" id="CAIY01000069">
    <property type="protein sequence ID" value="CCH67888.1"/>
    <property type="molecule type" value="Genomic_DNA"/>
</dbReference>